<gene>
    <name evidence="2" type="ORF">E6C55_08610</name>
</gene>
<dbReference type="Proteomes" id="UP000310636">
    <property type="component" value="Unassembled WGS sequence"/>
</dbReference>
<evidence type="ECO:0000313" key="3">
    <source>
        <dbReference type="Proteomes" id="UP000310636"/>
    </source>
</evidence>
<keyword evidence="3" id="KW-1185">Reference proteome</keyword>
<protein>
    <submittedName>
        <fullName evidence="2">Pro-sigmaK processing inhibitor BofA</fullName>
    </submittedName>
</protein>
<feature type="transmembrane region" description="Helical" evidence="1">
    <location>
        <begin position="6"/>
        <end position="25"/>
    </location>
</feature>
<dbReference type="EMBL" id="SSOB01000008">
    <property type="protein sequence ID" value="THF81770.1"/>
    <property type="molecule type" value="Genomic_DNA"/>
</dbReference>
<organism evidence="2 3">
    <name type="scientific">Cohnella fermenti</name>
    <dbReference type="NCBI Taxonomy" id="2565925"/>
    <lineage>
        <taxon>Bacteria</taxon>
        <taxon>Bacillati</taxon>
        <taxon>Bacillota</taxon>
        <taxon>Bacilli</taxon>
        <taxon>Bacillales</taxon>
        <taxon>Paenibacillaceae</taxon>
        <taxon>Cohnella</taxon>
    </lineage>
</organism>
<keyword evidence="1" id="KW-1133">Transmembrane helix</keyword>
<keyword evidence="1" id="KW-0472">Membrane</keyword>
<evidence type="ECO:0000256" key="1">
    <source>
        <dbReference type="SAM" id="Phobius"/>
    </source>
</evidence>
<sequence>MKNVWLALLVLSSGALVFLMIRRQLPKGWFVRFGTHLVLAALAIYAINFSGLAPGWYMPINPATVGVVAVLGVPGIGLIYGAQQLLLS</sequence>
<name>A0A4S4C3U2_9BACL</name>
<dbReference type="InterPro" id="IPR010001">
    <property type="entry name" value="BofA"/>
</dbReference>
<dbReference type="AlphaFoldDB" id="A0A4S4C3U2"/>
<comment type="caution">
    <text evidence="2">The sequence shown here is derived from an EMBL/GenBank/DDBJ whole genome shotgun (WGS) entry which is preliminary data.</text>
</comment>
<dbReference type="RefSeq" id="WP_136369366.1">
    <property type="nucleotide sequence ID" value="NZ_SSOB01000008.1"/>
</dbReference>
<evidence type="ECO:0000313" key="2">
    <source>
        <dbReference type="EMBL" id="THF81770.1"/>
    </source>
</evidence>
<dbReference type="Pfam" id="PF07441">
    <property type="entry name" value="BofA"/>
    <property type="match status" value="1"/>
</dbReference>
<feature type="transmembrane region" description="Helical" evidence="1">
    <location>
        <begin position="63"/>
        <end position="82"/>
    </location>
</feature>
<accession>A0A4S4C3U2</accession>
<dbReference type="OrthoDB" id="2659295at2"/>
<feature type="transmembrane region" description="Helical" evidence="1">
    <location>
        <begin position="37"/>
        <end position="57"/>
    </location>
</feature>
<keyword evidence="1" id="KW-0812">Transmembrane</keyword>
<proteinExistence type="predicted"/>
<reference evidence="2 3" key="1">
    <citation type="submission" date="2019-04" db="EMBL/GenBank/DDBJ databases">
        <title>Cohnella sp. nov. isolated from preserved vegetables.</title>
        <authorList>
            <person name="Lin S.-Y."/>
            <person name="Hung M.-H."/>
            <person name="Young C.-C."/>
        </authorList>
    </citation>
    <scope>NUCLEOTIDE SEQUENCE [LARGE SCALE GENOMIC DNA]</scope>
    <source>
        <strain evidence="2 3">CC-MHH1044</strain>
    </source>
</reference>